<dbReference type="KEGG" id="cjt:EG359_20740"/>
<dbReference type="STRING" id="112234.SAMN05421768_10448"/>
<dbReference type="RefSeq" id="WP_076353557.1">
    <property type="nucleotide sequence ID" value="NZ_CP033926.1"/>
</dbReference>
<evidence type="ECO:0000313" key="5">
    <source>
        <dbReference type="Proteomes" id="UP000279541"/>
    </source>
</evidence>
<dbReference type="EMBL" id="CP033926">
    <property type="protein sequence ID" value="AZB01869.1"/>
    <property type="molecule type" value="Genomic_DNA"/>
</dbReference>
<evidence type="ECO:0000256" key="1">
    <source>
        <dbReference type="SAM" id="SignalP"/>
    </source>
</evidence>
<feature type="chain" id="PRO_5044563392" evidence="1">
    <location>
        <begin position="22"/>
        <end position="241"/>
    </location>
</feature>
<evidence type="ECO:0000313" key="4">
    <source>
        <dbReference type="Proteomes" id="UP000186106"/>
    </source>
</evidence>
<keyword evidence="1" id="KW-0732">Signal</keyword>
<reference evidence="3 4" key="1">
    <citation type="submission" date="2017-01" db="EMBL/GenBank/DDBJ databases">
        <authorList>
            <person name="Mah S.A."/>
            <person name="Swanson W.J."/>
            <person name="Moy G.W."/>
            <person name="Vacquier V.D."/>
        </authorList>
    </citation>
    <scope>NUCLEOTIDE SEQUENCE [LARGE SCALE GENOMIC DNA]</scope>
    <source>
        <strain evidence="3 4">DSM 16927</strain>
    </source>
</reference>
<dbReference type="Proteomes" id="UP000279541">
    <property type="component" value="Chromosome"/>
</dbReference>
<name>A0A1N7IC45_9FLAO</name>
<gene>
    <name evidence="2" type="ORF">EG359_20740</name>
    <name evidence="3" type="ORF">SAMN05421768_10448</name>
</gene>
<protein>
    <submittedName>
        <fullName evidence="3">Uncharacterized protein</fullName>
    </submittedName>
</protein>
<feature type="signal peptide" evidence="1">
    <location>
        <begin position="1"/>
        <end position="21"/>
    </location>
</feature>
<proteinExistence type="predicted"/>
<evidence type="ECO:0000313" key="3">
    <source>
        <dbReference type="EMBL" id="SIS34600.1"/>
    </source>
</evidence>
<reference evidence="2 5" key="2">
    <citation type="submission" date="2018-11" db="EMBL/GenBank/DDBJ databases">
        <title>Proposal to divide the Flavobacteriaceae and reorganize its genera based on Amino Acid Identity values calculated from whole genome sequences.</title>
        <authorList>
            <person name="Nicholson A.C."/>
            <person name="Gulvik C.A."/>
            <person name="Whitney A.M."/>
            <person name="Humrighouse B.W."/>
            <person name="Bell M."/>
            <person name="Holmes B."/>
            <person name="Steigerwalt A.G."/>
            <person name="Villarma A."/>
            <person name="Sheth M."/>
            <person name="Batra D."/>
            <person name="Pryor J."/>
            <person name="Bernardet J.-F."/>
            <person name="Hugo C."/>
            <person name="Kampfer P."/>
            <person name="Newman J."/>
            <person name="McQuiston J.R."/>
        </authorList>
    </citation>
    <scope>NUCLEOTIDE SEQUENCE [LARGE SCALE GENOMIC DNA]</scope>
    <source>
        <strain evidence="2 5">DSM 16927</strain>
    </source>
</reference>
<sequence>MKKNISLITLIICLFSGILSGQDFDSTRLNNILKSLKLDKTKIKEELCTEKKMPNTEDSYIAVIPAVVQQENDDYVFTVRNYILITDANGTIKNKYLDPTEINSDAISLRSFTIDTGLYTIGTNIRAFGVKADFVGSSRPNPYDLSTMSMYYPEGKTFKKVLDQFTMDLYSGEWDTRCNGEFEDNHSYIILEQSKTNNFTDLKIKTISVTTINKEVKGECESKETSKTSYKILKFKNSYYH</sequence>
<accession>A0A1N7IC45</accession>
<dbReference type="Proteomes" id="UP000186106">
    <property type="component" value="Unassembled WGS sequence"/>
</dbReference>
<dbReference type="OrthoDB" id="1187902at2"/>
<keyword evidence="5" id="KW-1185">Reference proteome</keyword>
<evidence type="ECO:0000313" key="2">
    <source>
        <dbReference type="EMBL" id="AZB01869.1"/>
    </source>
</evidence>
<dbReference type="AlphaFoldDB" id="A0A1N7IC45"/>
<organism evidence="3 4">
    <name type="scientific">Chryseobacterium joostei</name>
    <dbReference type="NCBI Taxonomy" id="112234"/>
    <lineage>
        <taxon>Bacteria</taxon>
        <taxon>Pseudomonadati</taxon>
        <taxon>Bacteroidota</taxon>
        <taxon>Flavobacteriia</taxon>
        <taxon>Flavobacteriales</taxon>
        <taxon>Weeksellaceae</taxon>
        <taxon>Chryseobacterium group</taxon>
        <taxon>Chryseobacterium</taxon>
    </lineage>
</organism>
<dbReference type="EMBL" id="FTNZ01000004">
    <property type="protein sequence ID" value="SIS34600.1"/>
    <property type="molecule type" value="Genomic_DNA"/>
</dbReference>